<protein>
    <recommendedName>
        <fullName evidence="4">NnrT protein</fullName>
    </recommendedName>
</protein>
<dbReference type="Proteomes" id="UP001208041">
    <property type="component" value="Unassembled WGS sequence"/>
</dbReference>
<evidence type="ECO:0008006" key="4">
    <source>
        <dbReference type="Google" id="ProtNLM"/>
    </source>
</evidence>
<organism evidence="2 3">
    <name type="scientific">Halocynthiibacter halioticoli</name>
    <dbReference type="NCBI Taxonomy" id="2986804"/>
    <lineage>
        <taxon>Bacteria</taxon>
        <taxon>Pseudomonadati</taxon>
        <taxon>Pseudomonadota</taxon>
        <taxon>Alphaproteobacteria</taxon>
        <taxon>Rhodobacterales</taxon>
        <taxon>Paracoccaceae</taxon>
        <taxon>Halocynthiibacter</taxon>
    </lineage>
</organism>
<name>A0AAE3LSF5_9RHOB</name>
<dbReference type="EMBL" id="JAOYFC010000001">
    <property type="protein sequence ID" value="MCV6823376.1"/>
    <property type="molecule type" value="Genomic_DNA"/>
</dbReference>
<keyword evidence="1" id="KW-1133">Transmembrane helix</keyword>
<dbReference type="RefSeq" id="WP_263952224.1">
    <property type="nucleotide sequence ID" value="NZ_JAOYFC010000001.1"/>
</dbReference>
<keyword evidence="1" id="KW-0812">Transmembrane</keyword>
<evidence type="ECO:0000256" key="1">
    <source>
        <dbReference type="SAM" id="Phobius"/>
    </source>
</evidence>
<comment type="caution">
    <text evidence="2">The sequence shown here is derived from an EMBL/GenBank/DDBJ whole genome shotgun (WGS) entry which is preliminary data.</text>
</comment>
<gene>
    <name evidence="2" type="ORF">OH136_02305</name>
</gene>
<keyword evidence="3" id="KW-1185">Reference proteome</keyword>
<keyword evidence="1" id="KW-0472">Membrane</keyword>
<evidence type="ECO:0000313" key="3">
    <source>
        <dbReference type="Proteomes" id="UP001208041"/>
    </source>
</evidence>
<proteinExistence type="predicted"/>
<feature type="transmembrane region" description="Helical" evidence="1">
    <location>
        <begin position="12"/>
        <end position="36"/>
    </location>
</feature>
<feature type="transmembrane region" description="Helical" evidence="1">
    <location>
        <begin position="42"/>
        <end position="66"/>
    </location>
</feature>
<dbReference type="AlphaFoldDB" id="A0AAE3LSF5"/>
<accession>A0AAE3LSF5</accession>
<reference evidence="2" key="1">
    <citation type="submission" date="2022-10" db="EMBL/GenBank/DDBJ databases">
        <authorList>
            <person name="Yue Y."/>
        </authorList>
    </citation>
    <scope>NUCLEOTIDE SEQUENCE</scope>
    <source>
        <strain evidence="2">Z654</strain>
    </source>
</reference>
<sequence length="81" mass="8992">MSTDTSRIWPLWKFAVVFYPFASTAAAINIFMVFLLLQALGIVAISPVVALIFGLVTGPYFSWLAAKWIRGLIMEAERKPG</sequence>
<evidence type="ECO:0000313" key="2">
    <source>
        <dbReference type="EMBL" id="MCV6823376.1"/>
    </source>
</evidence>